<sequence>MSKHTNKQEDKANRDLPFKKNVESTKYKKAPNAPRRFKSSYMFFSTQKHKEIREKRTKEGENTKHLAATEVAMIVSQAWKNLSNEEREEWEEMGRKDKARYEMEKSMYDGPWKVPVTSKREQDPTRPKRPMCAFLAYSNRKRMEMKEKHKNTKTAEMCRILAQMWKDAPPEEKEFIDEEFRLRQEYKVAMAAWKERTSKEIAKQREARENEAMKLVLEGKLPRDPFPLTSATALPTGAEYNAPMSEVPFNACTSGHPKFSTDDVAQYPPVCNSYYREEDASLPDSSAAFQPTVGRINFYSNPYTIGAYVQSHPSRGYPPSLYPGE</sequence>
<dbReference type="AlphaFoldDB" id="A0A9K3KI51"/>
<dbReference type="InterPro" id="IPR050342">
    <property type="entry name" value="HMGB"/>
</dbReference>
<evidence type="ECO:0000256" key="1">
    <source>
        <dbReference type="ARBA" id="ARBA00023125"/>
    </source>
</evidence>
<comment type="caution">
    <text evidence="5">The sequence shown here is derived from an EMBL/GenBank/DDBJ whole genome shotgun (WGS) entry which is preliminary data.</text>
</comment>
<proteinExistence type="predicted"/>
<accession>A0A9K3KI51</accession>
<evidence type="ECO:0000256" key="3">
    <source>
        <dbReference type="SAM" id="MobiDB-lite"/>
    </source>
</evidence>
<dbReference type="Proteomes" id="UP000693970">
    <property type="component" value="Unassembled WGS sequence"/>
</dbReference>
<name>A0A9K3KI51_9STRA</name>
<keyword evidence="1 2" id="KW-0238">DNA-binding</keyword>
<feature type="domain" description="HMG box" evidence="4">
    <location>
        <begin position="127"/>
        <end position="194"/>
    </location>
</feature>
<reference evidence="5" key="1">
    <citation type="journal article" date="2021" name="Sci. Rep.">
        <title>Diploid genomic architecture of Nitzschia inconspicua, an elite biomass production diatom.</title>
        <authorList>
            <person name="Oliver A."/>
            <person name="Podell S."/>
            <person name="Pinowska A."/>
            <person name="Traller J.C."/>
            <person name="Smith S.R."/>
            <person name="McClure R."/>
            <person name="Beliaev A."/>
            <person name="Bohutskyi P."/>
            <person name="Hill E.A."/>
            <person name="Rabines A."/>
            <person name="Zheng H."/>
            <person name="Allen L.Z."/>
            <person name="Kuo A."/>
            <person name="Grigoriev I.V."/>
            <person name="Allen A.E."/>
            <person name="Hazlebeck D."/>
            <person name="Allen E.E."/>
        </authorList>
    </citation>
    <scope>NUCLEOTIDE SEQUENCE</scope>
    <source>
        <strain evidence="5">Hildebrandi</strain>
    </source>
</reference>
<dbReference type="GO" id="GO:0003677">
    <property type="term" value="F:DNA binding"/>
    <property type="evidence" value="ECO:0007669"/>
    <property type="project" value="UniProtKB-UniRule"/>
</dbReference>
<feature type="compositionally biased region" description="Basic and acidic residues" evidence="3">
    <location>
        <begin position="1"/>
        <end position="26"/>
    </location>
</feature>
<dbReference type="PROSITE" id="PS50118">
    <property type="entry name" value="HMG_BOX_2"/>
    <property type="match status" value="2"/>
</dbReference>
<feature type="region of interest" description="Disordered" evidence="3">
    <location>
        <begin position="1"/>
        <end position="34"/>
    </location>
</feature>
<evidence type="ECO:0000256" key="2">
    <source>
        <dbReference type="PROSITE-ProRule" id="PRU00267"/>
    </source>
</evidence>
<keyword evidence="2" id="KW-0539">Nucleus</keyword>
<dbReference type="EMBL" id="JAGRRH010000023">
    <property type="protein sequence ID" value="KAG7343681.1"/>
    <property type="molecule type" value="Genomic_DNA"/>
</dbReference>
<protein>
    <submittedName>
        <fullName evidence="5">HMG high mobility group box-containing protein</fullName>
    </submittedName>
</protein>
<dbReference type="Pfam" id="PF00505">
    <property type="entry name" value="HMG_box"/>
    <property type="match status" value="1"/>
</dbReference>
<evidence type="ECO:0000313" key="6">
    <source>
        <dbReference type="Proteomes" id="UP000693970"/>
    </source>
</evidence>
<dbReference type="SMART" id="SM00398">
    <property type="entry name" value="HMG"/>
    <property type="match status" value="2"/>
</dbReference>
<evidence type="ECO:0000313" key="5">
    <source>
        <dbReference type="EMBL" id="KAG7343681.1"/>
    </source>
</evidence>
<dbReference type="InterPro" id="IPR009071">
    <property type="entry name" value="HMG_box_dom"/>
</dbReference>
<dbReference type="PANTHER" id="PTHR48112">
    <property type="entry name" value="HIGH MOBILITY GROUP PROTEIN DSP1"/>
    <property type="match status" value="1"/>
</dbReference>
<dbReference type="Pfam" id="PF09011">
    <property type="entry name" value="HMG_box_2"/>
    <property type="match status" value="1"/>
</dbReference>
<gene>
    <name evidence="5" type="ORF">IV203_021689</name>
</gene>
<organism evidence="5 6">
    <name type="scientific">Nitzschia inconspicua</name>
    <dbReference type="NCBI Taxonomy" id="303405"/>
    <lineage>
        <taxon>Eukaryota</taxon>
        <taxon>Sar</taxon>
        <taxon>Stramenopiles</taxon>
        <taxon>Ochrophyta</taxon>
        <taxon>Bacillariophyta</taxon>
        <taxon>Bacillariophyceae</taxon>
        <taxon>Bacillariophycidae</taxon>
        <taxon>Bacillariales</taxon>
        <taxon>Bacillariaceae</taxon>
        <taxon>Nitzschia</taxon>
    </lineage>
</organism>
<feature type="domain" description="HMG box" evidence="4">
    <location>
        <begin position="34"/>
        <end position="109"/>
    </location>
</feature>
<feature type="DNA-binding region" description="HMG box" evidence="2">
    <location>
        <begin position="127"/>
        <end position="194"/>
    </location>
</feature>
<dbReference type="OrthoDB" id="42782at2759"/>
<reference evidence="5" key="2">
    <citation type="submission" date="2021-04" db="EMBL/GenBank/DDBJ databases">
        <authorList>
            <person name="Podell S."/>
        </authorList>
    </citation>
    <scope>NUCLEOTIDE SEQUENCE</scope>
    <source>
        <strain evidence="5">Hildebrandi</strain>
    </source>
</reference>
<feature type="DNA-binding region" description="HMG box" evidence="2">
    <location>
        <begin position="34"/>
        <end position="109"/>
    </location>
</feature>
<dbReference type="GO" id="GO:0005634">
    <property type="term" value="C:nucleus"/>
    <property type="evidence" value="ECO:0007669"/>
    <property type="project" value="UniProtKB-UniRule"/>
</dbReference>
<dbReference type="PANTHER" id="PTHR48112:SF22">
    <property type="entry name" value="MITOCHONDRIAL TRANSCRIPTION FACTOR A, ISOFORM B"/>
    <property type="match status" value="1"/>
</dbReference>
<evidence type="ECO:0000259" key="4">
    <source>
        <dbReference type="PROSITE" id="PS50118"/>
    </source>
</evidence>
<keyword evidence="6" id="KW-1185">Reference proteome</keyword>